<dbReference type="InterPro" id="IPR011990">
    <property type="entry name" value="TPR-like_helical_dom_sf"/>
</dbReference>
<dbReference type="Proteomes" id="UP000464178">
    <property type="component" value="Chromosome"/>
</dbReference>
<dbReference type="Pfam" id="PF13181">
    <property type="entry name" value="TPR_8"/>
    <property type="match status" value="1"/>
</dbReference>
<feature type="repeat" description="TPR" evidence="1">
    <location>
        <begin position="442"/>
        <end position="475"/>
    </location>
</feature>
<dbReference type="PROSITE" id="PS50005">
    <property type="entry name" value="TPR"/>
    <property type="match status" value="1"/>
</dbReference>
<dbReference type="SUPFAM" id="SSF48452">
    <property type="entry name" value="TPR-like"/>
    <property type="match status" value="2"/>
</dbReference>
<dbReference type="KEGG" id="gms:SOIL9_13800"/>
<dbReference type="EMBL" id="LR593886">
    <property type="protein sequence ID" value="VTR96334.1"/>
    <property type="molecule type" value="Genomic_DNA"/>
</dbReference>
<dbReference type="RefSeq" id="WP_162670630.1">
    <property type="nucleotide sequence ID" value="NZ_LR593886.1"/>
</dbReference>
<accession>A0A6P2D876</accession>
<dbReference type="AlphaFoldDB" id="A0A6P2D876"/>
<keyword evidence="1" id="KW-0802">TPR repeat</keyword>
<keyword evidence="3" id="KW-1185">Reference proteome</keyword>
<reference evidence="2 3" key="1">
    <citation type="submission" date="2019-05" db="EMBL/GenBank/DDBJ databases">
        <authorList>
            <consortium name="Science for Life Laboratories"/>
        </authorList>
    </citation>
    <scope>NUCLEOTIDE SEQUENCE [LARGE SCALE GENOMIC DNA]</scope>
    <source>
        <strain evidence="2">Soil9</strain>
    </source>
</reference>
<proteinExistence type="predicted"/>
<gene>
    <name evidence="2" type="ORF">SOIL9_13800</name>
</gene>
<sequence length="553" mass="62545">MQLKINWRFLAKFSAVTLLILIVVHFTHGWQASRQVGAFLRQADAARDAKDRDEQATEREITYLKRYLVAKPNDIDVHERLARLICQSAKTNQQIQEGYLVVQDVLRRDSTRDDLRRFSADFAINRLNDFPNAIADIDILLRKYPNEGELKAQKARCLALTQKYEAAATFYGEATQLRPDLVDAYPLWATLLRTELKNEKAADEAVAKMLDKNRGNFRAHLLVAGYWRTFWRLDQDAVRAARPVIESQLNQKIEDKKQDNTKPIKVIKAIDIAIMEAKALAPDELDVIIAASDSLRFQSYELARSPDKKTREEAKGLFAASRNQLKTGLVKHPQSPALYLTLAAREAEQRQEKEPVAVIKEGLAAIPDSAPLMHALVDYQIHAGDVSGATDALTKLKGRGLLPTEVEYYESRIRMLKGEWSEATTGLDYVRNNVPNKPAFGREANLLLGRCYEQLGQLDRQLDAFTRAVPTDTTDTLWVPAMLAVAETENALGKIDASLQTYTKLKDRAPGVWLQISRLRMVKELQAPANKKQGWRETEEALKNAEDILPKTM</sequence>
<protein>
    <recommendedName>
        <fullName evidence="4">Tetratricopeptide repeat protein</fullName>
    </recommendedName>
</protein>
<evidence type="ECO:0000256" key="1">
    <source>
        <dbReference type="PROSITE-ProRule" id="PRU00339"/>
    </source>
</evidence>
<evidence type="ECO:0000313" key="2">
    <source>
        <dbReference type="EMBL" id="VTR96334.1"/>
    </source>
</evidence>
<evidence type="ECO:0000313" key="3">
    <source>
        <dbReference type="Proteomes" id="UP000464178"/>
    </source>
</evidence>
<evidence type="ECO:0008006" key="4">
    <source>
        <dbReference type="Google" id="ProtNLM"/>
    </source>
</evidence>
<dbReference type="InterPro" id="IPR019734">
    <property type="entry name" value="TPR_rpt"/>
</dbReference>
<name>A0A6P2D876_9BACT</name>
<dbReference type="Gene3D" id="1.25.40.10">
    <property type="entry name" value="Tetratricopeptide repeat domain"/>
    <property type="match status" value="2"/>
</dbReference>
<organism evidence="2 3">
    <name type="scientific">Gemmata massiliana</name>
    <dbReference type="NCBI Taxonomy" id="1210884"/>
    <lineage>
        <taxon>Bacteria</taxon>
        <taxon>Pseudomonadati</taxon>
        <taxon>Planctomycetota</taxon>
        <taxon>Planctomycetia</taxon>
        <taxon>Gemmatales</taxon>
        <taxon>Gemmataceae</taxon>
        <taxon>Gemmata</taxon>
    </lineage>
</organism>